<sequence>MPILDLYSTRQGGKYLPDNHRLMVYTGQSLFPWHINRLIAPNERLTPEQKKRVGYFSFHKGKWLLVNERMEELLDASTKTAIRVGSAVELTDGLQVLLSREHGGRLAVVRVVGGG</sequence>
<proteinExistence type="predicted"/>
<evidence type="ECO:0000313" key="1">
    <source>
        <dbReference type="EMBL" id="VFK71514.1"/>
    </source>
</evidence>
<accession>A0A451AZQ4</accession>
<organism evidence="1">
    <name type="scientific">Candidatus Kentrum sp. UNK</name>
    <dbReference type="NCBI Taxonomy" id="2126344"/>
    <lineage>
        <taxon>Bacteria</taxon>
        <taxon>Pseudomonadati</taxon>
        <taxon>Pseudomonadota</taxon>
        <taxon>Gammaproteobacteria</taxon>
        <taxon>Candidatus Kentrum</taxon>
    </lineage>
</organism>
<dbReference type="AlphaFoldDB" id="A0A451AZQ4"/>
<dbReference type="EMBL" id="CAADGD010000070">
    <property type="protein sequence ID" value="VFK71514.1"/>
    <property type="molecule type" value="Genomic_DNA"/>
</dbReference>
<gene>
    <name evidence="1" type="ORF">BECKUNK1418H_GA0071006_10708</name>
</gene>
<protein>
    <submittedName>
        <fullName evidence="1">Uncharacterized protein</fullName>
    </submittedName>
</protein>
<name>A0A451AZQ4_9GAMM</name>
<reference evidence="1" key="1">
    <citation type="submission" date="2019-02" db="EMBL/GenBank/DDBJ databases">
        <authorList>
            <person name="Gruber-Vodicka R. H."/>
            <person name="Seah K. B. B."/>
        </authorList>
    </citation>
    <scope>NUCLEOTIDE SEQUENCE</scope>
    <source>
        <strain evidence="1">BECK_BY19</strain>
    </source>
</reference>